<keyword evidence="5" id="KW-1185">Reference proteome</keyword>
<dbReference type="Proteomes" id="UP001501459">
    <property type="component" value="Unassembled WGS sequence"/>
</dbReference>
<feature type="region of interest" description="Disordered" evidence="1">
    <location>
        <begin position="29"/>
        <end position="66"/>
    </location>
</feature>
<reference evidence="5" key="1">
    <citation type="journal article" date="2019" name="Int. J. Syst. Evol. Microbiol.">
        <title>The Global Catalogue of Microorganisms (GCM) 10K type strain sequencing project: providing services to taxonomists for standard genome sequencing and annotation.</title>
        <authorList>
            <consortium name="The Broad Institute Genomics Platform"/>
            <consortium name="The Broad Institute Genome Sequencing Center for Infectious Disease"/>
            <person name="Wu L."/>
            <person name="Ma J."/>
        </authorList>
    </citation>
    <scope>NUCLEOTIDE SEQUENCE [LARGE SCALE GENOMIC DNA]</scope>
    <source>
        <strain evidence="5">JCM 12149</strain>
    </source>
</reference>
<evidence type="ECO:0000256" key="1">
    <source>
        <dbReference type="SAM" id="MobiDB-lite"/>
    </source>
</evidence>
<comment type="caution">
    <text evidence="4">The sequence shown here is derived from an EMBL/GenBank/DDBJ whole genome shotgun (WGS) entry which is preliminary data.</text>
</comment>
<accession>A0ABP3J8A0</accession>
<evidence type="ECO:0000256" key="2">
    <source>
        <dbReference type="SAM" id="SignalP"/>
    </source>
</evidence>
<feature type="signal peptide" evidence="2">
    <location>
        <begin position="1"/>
        <end position="19"/>
    </location>
</feature>
<gene>
    <name evidence="4" type="primary">gerM</name>
    <name evidence="4" type="ORF">GCM10008983_19100</name>
</gene>
<name>A0ABP3J8A0_9BACI</name>
<dbReference type="PROSITE" id="PS51257">
    <property type="entry name" value="PROKAR_LIPOPROTEIN"/>
    <property type="match status" value="1"/>
</dbReference>
<dbReference type="InterPro" id="IPR019606">
    <property type="entry name" value="GerMN"/>
</dbReference>
<dbReference type="EMBL" id="BAAADM010000054">
    <property type="protein sequence ID" value="GAA0442240.1"/>
    <property type="molecule type" value="Genomic_DNA"/>
</dbReference>
<feature type="domain" description="GerMN" evidence="3">
    <location>
        <begin position="250"/>
        <end position="342"/>
    </location>
</feature>
<dbReference type="RefSeq" id="WP_343752623.1">
    <property type="nucleotide sequence ID" value="NZ_BAAADM010000054.1"/>
</dbReference>
<feature type="chain" id="PRO_5047318563" evidence="2">
    <location>
        <begin position="20"/>
        <end position="364"/>
    </location>
</feature>
<evidence type="ECO:0000259" key="3">
    <source>
        <dbReference type="SMART" id="SM00909"/>
    </source>
</evidence>
<sequence>MRKRSLLIISLAITLAVMLTGCFQGGQSLNNEEEIDPPKDAEAVHHNDSTGEQNSDEGEEKADISSDTVERQLYLMDADGMIAPQTLELPQPESKEVASQALEYLVKDGPVTSLLPNGFQAVLPVGTEILGLNPTDNGQMVVNVSDEFTNYQKENELKILQAMTHTLTQFKQVDGMKLQIDGQPQDTMPVNGTPIGKGVSRTDGINLLQPDSVDLMKSEPVTLYYPSVQGDNQYFVPVTQYVDVSDQNIYGSMINALLDGPDFKTNLQHVFNSQTKLANNPSLRDGVLEVMFSQDVLQDSKKQDGNKPVISDKVMESVVRTLTQDEAVEAVEVKVENIETLFNENGKPYNEPVTKQKFMETEKL</sequence>
<feature type="compositionally biased region" description="Basic and acidic residues" evidence="1">
    <location>
        <begin position="36"/>
        <end position="49"/>
    </location>
</feature>
<dbReference type="SMART" id="SM00909">
    <property type="entry name" value="Germane"/>
    <property type="match status" value="2"/>
</dbReference>
<keyword evidence="2" id="KW-0732">Signal</keyword>
<evidence type="ECO:0000313" key="4">
    <source>
        <dbReference type="EMBL" id="GAA0442240.1"/>
    </source>
</evidence>
<dbReference type="Pfam" id="PF10646">
    <property type="entry name" value="Germane"/>
    <property type="match status" value="2"/>
</dbReference>
<organism evidence="4 5">
    <name type="scientific">Lentibacillus halophilus</name>
    <dbReference type="NCBI Taxonomy" id="295065"/>
    <lineage>
        <taxon>Bacteria</taxon>
        <taxon>Bacillati</taxon>
        <taxon>Bacillota</taxon>
        <taxon>Bacilli</taxon>
        <taxon>Bacillales</taxon>
        <taxon>Bacillaceae</taxon>
        <taxon>Lentibacillus</taxon>
    </lineage>
</organism>
<evidence type="ECO:0000313" key="5">
    <source>
        <dbReference type="Proteomes" id="UP001501459"/>
    </source>
</evidence>
<proteinExistence type="predicted"/>
<protein>
    <submittedName>
        <fullName evidence="4">Spore germination protein GerM</fullName>
    </submittedName>
</protein>
<feature type="domain" description="GerMN" evidence="3">
    <location>
        <begin position="98"/>
        <end position="189"/>
    </location>
</feature>